<dbReference type="Pfam" id="PF00072">
    <property type="entry name" value="Response_reg"/>
    <property type="match status" value="1"/>
</dbReference>
<name>A0A917SXG0_9RHOB</name>
<dbReference type="PANTHER" id="PTHR44591:SF24">
    <property type="entry name" value="PROTEIN-GLUTAMATE METHYLESTERASE_PROTEIN-GLUTAMINE GLUTAMINASE 1"/>
    <property type="match status" value="1"/>
</dbReference>
<dbReference type="SMART" id="SM00448">
    <property type="entry name" value="REC"/>
    <property type="match status" value="1"/>
</dbReference>
<organism evidence="4 5">
    <name type="scientific">Pseudooceanicola nanhaiensis</name>
    <dbReference type="NCBI Taxonomy" id="375761"/>
    <lineage>
        <taxon>Bacteria</taxon>
        <taxon>Pseudomonadati</taxon>
        <taxon>Pseudomonadota</taxon>
        <taxon>Alphaproteobacteria</taxon>
        <taxon>Rhodobacterales</taxon>
        <taxon>Paracoccaceae</taxon>
        <taxon>Pseudooceanicola</taxon>
    </lineage>
</organism>
<accession>A0A917SXG0</accession>
<dbReference type="EMBL" id="BMLF01000002">
    <property type="protein sequence ID" value="GGM02689.1"/>
    <property type="molecule type" value="Genomic_DNA"/>
</dbReference>
<reference evidence="4" key="2">
    <citation type="submission" date="2020-09" db="EMBL/GenBank/DDBJ databases">
        <authorList>
            <person name="Sun Q."/>
            <person name="Zhou Y."/>
        </authorList>
    </citation>
    <scope>NUCLEOTIDE SEQUENCE</scope>
    <source>
        <strain evidence="4">CGMCC 1.6293</strain>
    </source>
</reference>
<protein>
    <recommendedName>
        <fullName evidence="3">Response regulatory domain-containing protein</fullName>
    </recommendedName>
</protein>
<dbReference type="RefSeq" id="WP_028287581.1">
    <property type="nucleotide sequence ID" value="NZ_BMLF01000002.1"/>
</dbReference>
<evidence type="ECO:0000256" key="1">
    <source>
        <dbReference type="ARBA" id="ARBA00022553"/>
    </source>
</evidence>
<evidence type="ECO:0000256" key="2">
    <source>
        <dbReference type="PROSITE-ProRule" id="PRU00169"/>
    </source>
</evidence>
<feature type="domain" description="Response regulatory" evidence="3">
    <location>
        <begin position="7"/>
        <end position="125"/>
    </location>
</feature>
<gene>
    <name evidence="4" type="ORF">GCM10011534_25640</name>
</gene>
<dbReference type="CDD" id="cd00156">
    <property type="entry name" value="REC"/>
    <property type="match status" value="1"/>
</dbReference>
<feature type="modified residue" description="4-aspartylphosphate" evidence="2">
    <location>
        <position position="58"/>
    </location>
</feature>
<evidence type="ECO:0000313" key="5">
    <source>
        <dbReference type="Proteomes" id="UP000649829"/>
    </source>
</evidence>
<dbReference type="InterPro" id="IPR050595">
    <property type="entry name" value="Bact_response_regulator"/>
</dbReference>
<keyword evidence="1 2" id="KW-0597">Phosphoprotein</keyword>
<evidence type="ECO:0000313" key="4">
    <source>
        <dbReference type="EMBL" id="GGM02689.1"/>
    </source>
</evidence>
<dbReference type="Gene3D" id="3.40.50.2300">
    <property type="match status" value="1"/>
</dbReference>
<dbReference type="GO" id="GO:0000160">
    <property type="term" value="P:phosphorelay signal transduction system"/>
    <property type="evidence" value="ECO:0007669"/>
    <property type="project" value="InterPro"/>
</dbReference>
<dbReference type="SUPFAM" id="SSF52172">
    <property type="entry name" value="CheY-like"/>
    <property type="match status" value="1"/>
</dbReference>
<dbReference type="InterPro" id="IPR011006">
    <property type="entry name" value="CheY-like_superfamily"/>
</dbReference>
<dbReference type="InterPro" id="IPR001789">
    <property type="entry name" value="Sig_transdc_resp-reg_receiver"/>
</dbReference>
<sequence length="129" mass="14524">MEAHKPVCLIVDDAAVDREMMMRTLARQHPVPHVLTASSLAEARQHLARSGISLLFLDNMLPDGVGADFLSELAARSDWRRVPVVMVSDWPSPFMFDKARAANVLAVWSKGDFTPERVRRLVRSHARLH</sequence>
<dbReference type="PROSITE" id="PS50110">
    <property type="entry name" value="RESPONSE_REGULATORY"/>
    <property type="match status" value="1"/>
</dbReference>
<dbReference type="AlphaFoldDB" id="A0A917SXG0"/>
<comment type="caution">
    <text evidence="4">The sequence shown here is derived from an EMBL/GenBank/DDBJ whole genome shotgun (WGS) entry which is preliminary data.</text>
</comment>
<dbReference type="Proteomes" id="UP000649829">
    <property type="component" value="Unassembled WGS sequence"/>
</dbReference>
<keyword evidence="5" id="KW-1185">Reference proteome</keyword>
<dbReference type="PANTHER" id="PTHR44591">
    <property type="entry name" value="STRESS RESPONSE REGULATOR PROTEIN 1"/>
    <property type="match status" value="1"/>
</dbReference>
<proteinExistence type="predicted"/>
<evidence type="ECO:0000259" key="3">
    <source>
        <dbReference type="PROSITE" id="PS50110"/>
    </source>
</evidence>
<reference evidence="4" key="1">
    <citation type="journal article" date="2014" name="Int. J. Syst. Evol. Microbiol.">
        <title>Complete genome sequence of Corynebacterium casei LMG S-19264T (=DSM 44701T), isolated from a smear-ripened cheese.</title>
        <authorList>
            <consortium name="US DOE Joint Genome Institute (JGI-PGF)"/>
            <person name="Walter F."/>
            <person name="Albersmeier A."/>
            <person name="Kalinowski J."/>
            <person name="Ruckert C."/>
        </authorList>
    </citation>
    <scope>NUCLEOTIDE SEQUENCE</scope>
    <source>
        <strain evidence="4">CGMCC 1.6293</strain>
    </source>
</reference>